<gene>
    <name evidence="1" type="ORF">MNBD_BACTEROID03-1372</name>
</gene>
<accession>A0A3B0SXM4</accession>
<sequence length="160" mass="18650">MSKVVDDTAQDKVFPPNFDKYTKAENFVTNDEIIDAYLAGGKSGLEHSKKLALDKLKENIEKSADLTSKMLEFLKSIKINPISSHLKIKSFNRFTILITLSEDEFLSEKFLEAYNIAFKMEKETKADEYYDVMFMFSERVPEKFNEDYIISEGYFLEYNN</sequence>
<dbReference type="EMBL" id="UOEL01000052">
    <property type="protein sequence ID" value="VAW11201.1"/>
    <property type="molecule type" value="Genomic_DNA"/>
</dbReference>
<protein>
    <submittedName>
        <fullName evidence="1">Uncharacterized protein</fullName>
    </submittedName>
</protein>
<reference evidence="1" key="1">
    <citation type="submission" date="2018-06" db="EMBL/GenBank/DDBJ databases">
        <authorList>
            <person name="Zhirakovskaya E."/>
        </authorList>
    </citation>
    <scope>NUCLEOTIDE SEQUENCE</scope>
</reference>
<evidence type="ECO:0000313" key="1">
    <source>
        <dbReference type="EMBL" id="VAW11201.1"/>
    </source>
</evidence>
<name>A0A3B0SXM4_9ZZZZ</name>
<proteinExistence type="predicted"/>
<organism evidence="1">
    <name type="scientific">hydrothermal vent metagenome</name>
    <dbReference type="NCBI Taxonomy" id="652676"/>
    <lineage>
        <taxon>unclassified sequences</taxon>
        <taxon>metagenomes</taxon>
        <taxon>ecological metagenomes</taxon>
    </lineage>
</organism>
<dbReference type="AlphaFoldDB" id="A0A3B0SXM4"/>